<sequence length="282" mass="32796">MLRIPAVHPEFHTAQDYFVGLLRRALVKGADGQPVPQLVEQLHIEQGRALHELTRGRLLDIYWMGTSPDREQQLRAIRIPLVRGLEGYRRFIIHRSQRKTFDGINSLADLRGFKACQGLDWPDTAIMRAAELSVRELAGYETILQRLGSLQCDYFPRAYFETHTELAQFQQEYPDLEEYDSLILHYPLAIYFFVKRDNEALAQWITRGLERMIDDGEFVNYLRSQALTRTAFPLKKPGRNASGKPVTKRMIAIPNPGLTEGTNYRNKRYWYQPGDFNVRRLP</sequence>
<protein>
    <submittedName>
        <fullName evidence="1">Uncharacterized protein</fullName>
    </submittedName>
</protein>
<dbReference type="EMBL" id="CP000934">
    <property type="protein sequence ID" value="ACE83696.1"/>
    <property type="molecule type" value="Genomic_DNA"/>
</dbReference>
<dbReference type="KEGG" id="cja:CJA_2963"/>
<accession>B3PCQ3</accession>
<dbReference type="Gene3D" id="3.40.190.10">
    <property type="entry name" value="Periplasmic binding protein-like II"/>
    <property type="match status" value="2"/>
</dbReference>
<dbReference type="RefSeq" id="WP_012488544.1">
    <property type="nucleotide sequence ID" value="NC_010995.1"/>
</dbReference>
<evidence type="ECO:0000313" key="2">
    <source>
        <dbReference type="Proteomes" id="UP000001036"/>
    </source>
</evidence>
<keyword evidence="2" id="KW-1185">Reference proteome</keyword>
<dbReference type="Proteomes" id="UP000001036">
    <property type="component" value="Chromosome"/>
</dbReference>
<dbReference type="SUPFAM" id="SSF53850">
    <property type="entry name" value="Periplasmic binding protein-like II"/>
    <property type="match status" value="1"/>
</dbReference>
<gene>
    <name evidence="1" type="ordered locus">CJA_2963</name>
</gene>
<reference evidence="1 2" key="1">
    <citation type="journal article" date="2008" name="J. Bacteriol.">
        <title>Insights into plant cell wall degradation from the genome sequence of the soil bacterium Cellvibrio japonicus.</title>
        <authorList>
            <person name="Deboy R.T."/>
            <person name="Mongodin E.F."/>
            <person name="Fouts D.E."/>
            <person name="Tailford L.E."/>
            <person name="Khouri H."/>
            <person name="Emerson J.B."/>
            <person name="Mohamoud Y."/>
            <person name="Watkins K."/>
            <person name="Henrissat B."/>
            <person name="Gilbert H.J."/>
            <person name="Nelson K.E."/>
        </authorList>
    </citation>
    <scope>NUCLEOTIDE SEQUENCE [LARGE SCALE GENOMIC DNA]</scope>
    <source>
        <strain evidence="1 2">Ueda107</strain>
    </source>
</reference>
<evidence type="ECO:0000313" key="1">
    <source>
        <dbReference type="EMBL" id="ACE83696.1"/>
    </source>
</evidence>
<proteinExistence type="predicted"/>
<dbReference type="HOGENOM" id="CLU_066015_1_0_6"/>
<dbReference type="AlphaFoldDB" id="B3PCQ3"/>
<dbReference type="eggNOG" id="COG0834">
    <property type="taxonomic scope" value="Bacteria"/>
</dbReference>
<organism evidence="1 2">
    <name type="scientific">Cellvibrio japonicus (strain Ueda107)</name>
    <name type="common">Pseudomonas fluorescens subsp. cellulosa</name>
    <dbReference type="NCBI Taxonomy" id="498211"/>
    <lineage>
        <taxon>Bacteria</taxon>
        <taxon>Pseudomonadati</taxon>
        <taxon>Pseudomonadota</taxon>
        <taxon>Gammaproteobacteria</taxon>
        <taxon>Cellvibrionales</taxon>
        <taxon>Cellvibrionaceae</taxon>
        <taxon>Cellvibrio</taxon>
    </lineage>
</organism>
<name>B3PCQ3_CELJU</name>
<dbReference type="STRING" id="498211.CJA_2963"/>